<keyword evidence="3" id="KW-0963">Cytoplasm</keyword>
<feature type="compositionally biased region" description="Basic and acidic residues" evidence="18">
    <location>
        <begin position="1"/>
        <end position="10"/>
    </location>
</feature>
<evidence type="ECO:0000256" key="9">
    <source>
        <dbReference type="ARBA" id="ARBA00022840"/>
    </source>
</evidence>
<feature type="domain" description="Helicase ATP-binding" evidence="19">
    <location>
        <begin position="78"/>
        <end position="248"/>
    </location>
</feature>
<evidence type="ECO:0000259" key="19">
    <source>
        <dbReference type="PROSITE" id="PS51192"/>
    </source>
</evidence>
<evidence type="ECO:0000256" key="11">
    <source>
        <dbReference type="ARBA" id="ARBA00022884"/>
    </source>
</evidence>
<dbReference type="InterPro" id="IPR011545">
    <property type="entry name" value="DEAD/DEAH_box_helicase_dom"/>
</dbReference>
<protein>
    <recommendedName>
        <fullName evidence="13">ATP-dependent RNA helicase DHH1</fullName>
        <ecNumber evidence="2">3.6.4.13</ecNumber>
    </recommendedName>
    <alternativeName>
        <fullName evidence="14">ATP-dependent RNA helicase dhh1</fullName>
    </alternativeName>
</protein>
<evidence type="ECO:0000256" key="2">
    <source>
        <dbReference type="ARBA" id="ARBA00012552"/>
    </source>
</evidence>
<keyword evidence="11" id="KW-0694">RNA-binding</keyword>
<dbReference type="PROSITE" id="PS00039">
    <property type="entry name" value="DEAD_ATP_HELICASE"/>
    <property type="match status" value="1"/>
</dbReference>
<evidence type="ECO:0000256" key="1">
    <source>
        <dbReference type="ARBA" id="ARBA00004201"/>
    </source>
</evidence>
<dbReference type="GO" id="GO:0051028">
    <property type="term" value="P:mRNA transport"/>
    <property type="evidence" value="ECO:0007669"/>
    <property type="project" value="UniProtKB-KW"/>
</dbReference>
<dbReference type="GO" id="GO:0003724">
    <property type="term" value="F:RNA helicase activity"/>
    <property type="evidence" value="ECO:0007669"/>
    <property type="project" value="UniProtKB-EC"/>
</dbReference>
<keyword evidence="5 17" id="KW-0547">Nucleotide-binding</keyword>
<comment type="caution">
    <text evidence="22">The sequence shown here is derived from an EMBL/GenBank/DDBJ whole genome shotgun (WGS) entry which is preliminary data.</text>
</comment>
<evidence type="ECO:0000256" key="13">
    <source>
        <dbReference type="ARBA" id="ARBA00040210"/>
    </source>
</evidence>
<comment type="subcellular location">
    <subcellularLocation>
        <location evidence="1">Cytoplasm</location>
        <location evidence="1">P-body</location>
    </subcellularLocation>
</comment>
<dbReference type="PROSITE" id="PS51192">
    <property type="entry name" value="HELICASE_ATP_BIND_1"/>
    <property type="match status" value="1"/>
</dbReference>
<dbReference type="GO" id="GO:0005524">
    <property type="term" value="F:ATP binding"/>
    <property type="evidence" value="ECO:0007669"/>
    <property type="project" value="UniProtKB-KW"/>
</dbReference>
<feature type="domain" description="DEAD-box RNA helicase Q" evidence="21">
    <location>
        <begin position="47"/>
        <end position="75"/>
    </location>
</feature>
<dbReference type="SMART" id="SM00490">
    <property type="entry name" value="HELICc"/>
    <property type="match status" value="1"/>
</dbReference>
<dbReference type="CDD" id="cd18787">
    <property type="entry name" value="SF2_C_DEAD"/>
    <property type="match status" value="1"/>
</dbReference>
<dbReference type="PROSITE" id="PS51194">
    <property type="entry name" value="HELICASE_CTER"/>
    <property type="match status" value="1"/>
</dbReference>
<dbReference type="Pfam" id="PF00270">
    <property type="entry name" value="DEAD"/>
    <property type="match status" value="1"/>
</dbReference>
<evidence type="ECO:0000256" key="8">
    <source>
        <dbReference type="ARBA" id="ARBA00022816"/>
    </source>
</evidence>
<keyword evidence="4" id="KW-0507">mRNA processing</keyword>
<evidence type="ECO:0000256" key="5">
    <source>
        <dbReference type="ARBA" id="ARBA00022741"/>
    </source>
</evidence>
<evidence type="ECO:0000256" key="3">
    <source>
        <dbReference type="ARBA" id="ARBA00022490"/>
    </source>
</evidence>
<dbReference type="InterPro" id="IPR014001">
    <property type="entry name" value="Helicase_ATP-bd"/>
</dbReference>
<keyword evidence="7 17" id="KW-0347">Helicase</keyword>
<reference evidence="22" key="1">
    <citation type="journal article" date="2023" name="Mol. Phylogenet. Evol.">
        <title>Genome-scale phylogeny and comparative genomics of the fungal order Sordariales.</title>
        <authorList>
            <person name="Hensen N."/>
            <person name="Bonometti L."/>
            <person name="Westerberg I."/>
            <person name="Brannstrom I.O."/>
            <person name="Guillou S."/>
            <person name="Cros-Aarteil S."/>
            <person name="Calhoun S."/>
            <person name="Haridas S."/>
            <person name="Kuo A."/>
            <person name="Mondo S."/>
            <person name="Pangilinan J."/>
            <person name="Riley R."/>
            <person name="LaButti K."/>
            <person name="Andreopoulos B."/>
            <person name="Lipzen A."/>
            <person name="Chen C."/>
            <person name="Yan M."/>
            <person name="Daum C."/>
            <person name="Ng V."/>
            <person name="Clum A."/>
            <person name="Steindorff A."/>
            <person name="Ohm R.A."/>
            <person name="Martin F."/>
            <person name="Silar P."/>
            <person name="Natvig D.O."/>
            <person name="Lalanne C."/>
            <person name="Gautier V."/>
            <person name="Ament-Velasquez S.L."/>
            <person name="Kruys A."/>
            <person name="Hutchinson M.I."/>
            <person name="Powell A.J."/>
            <person name="Barry K."/>
            <person name="Miller A.N."/>
            <person name="Grigoriev I.V."/>
            <person name="Debuchy R."/>
            <person name="Gladieux P."/>
            <person name="Hiltunen Thoren M."/>
            <person name="Johannesson H."/>
        </authorList>
    </citation>
    <scope>NUCLEOTIDE SEQUENCE</scope>
    <source>
        <strain evidence="22">CBS 118394</strain>
    </source>
</reference>
<dbReference type="CDD" id="cd17940">
    <property type="entry name" value="DEADc_DDX6"/>
    <property type="match status" value="1"/>
</dbReference>
<evidence type="ECO:0000259" key="21">
    <source>
        <dbReference type="PROSITE" id="PS51195"/>
    </source>
</evidence>
<feature type="compositionally biased region" description="Low complexity" evidence="18">
    <location>
        <begin position="439"/>
        <end position="482"/>
    </location>
</feature>
<keyword evidence="10" id="KW-0810">Translation regulation</keyword>
<evidence type="ECO:0000256" key="16">
    <source>
        <dbReference type="PROSITE-ProRule" id="PRU00552"/>
    </source>
</evidence>
<dbReference type="SUPFAM" id="SSF52540">
    <property type="entry name" value="P-loop containing nucleoside triphosphate hydrolases"/>
    <property type="match status" value="1"/>
</dbReference>
<feature type="short sequence motif" description="Q motif" evidence="16">
    <location>
        <begin position="47"/>
        <end position="75"/>
    </location>
</feature>
<evidence type="ECO:0000256" key="7">
    <source>
        <dbReference type="ARBA" id="ARBA00022806"/>
    </source>
</evidence>
<dbReference type="InterPro" id="IPR000629">
    <property type="entry name" value="RNA-helicase_DEAD-box_CS"/>
</dbReference>
<evidence type="ECO:0000259" key="20">
    <source>
        <dbReference type="PROSITE" id="PS51194"/>
    </source>
</evidence>
<keyword evidence="6 17" id="KW-0378">Hydrolase</keyword>
<dbReference type="GO" id="GO:0006417">
    <property type="term" value="P:regulation of translation"/>
    <property type="evidence" value="ECO:0007669"/>
    <property type="project" value="UniProtKB-KW"/>
</dbReference>
<keyword evidence="8" id="KW-0813">Transport</keyword>
<comment type="similarity">
    <text evidence="12">Belongs to the DEAD box helicase family. DDX6/DHH1 subfamily.</text>
</comment>
<reference evidence="22" key="2">
    <citation type="submission" date="2023-06" db="EMBL/GenBank/DDBJ databases">
        <authorList>
            <consortium name="Lawrence Berkeley National Laboratory"/>
            <person name="Haridas S."/>
            <person name="Hensen N."/>
            <person name="Bonometti L."/>
            <person name="Westerberg I."/>
            <person name="Brannstrom I.O."/>
            <person name="Guillou S."/>
            <person name="Cros-Aarteil S."/>
            <person name="Calhoun S."/>
            <person name="Kuo A."/>
            <person name="Mondo S."/>
            <person name="Pangilinan J."/>
            <person name="Riley R."/>
            <person name="Labutti K."/>
            <person name="Andreopoulos B."/>
            <person name="Lipzen A."/>
            <person name="Chen C."/>
            <person name="Yanf M."/>
            <person name="Daum C."/>
            <person name="Ng V."/>
            <person name="Clum A."/>
            <person name="Steindorff A."/>
            <person name="Ohm R."/>
            <person name="Martin F."/>
            <person name="Silar P."/>
            <person name="Natvig D."/>
            <person name="Lalanne C."/>
            <person name="Gautier V."/>
            <person name="Ament-Velasquez S.L."/>
            <person name="Kruys A."/>
            <person name="Hutchinson M.I."/>
            <person name="Powell A.J."/>
            <person name="Barry K."/>
            <person name="Miller A.N."/>
            <person name="Grigoriev I.V."/>
            <person name="Debuchy R."/>
            <person name="Gladieux P."/>
            <person name="Thoren M.H."/>
            <person name="Johannesson H."/>
        </authorList>
    </citation>
    <scope>NUCLEOTIDE SEQUENCE</scope>
    <source>
        <strain evidence="22">CBS 118394</strain>
    </source>
</reference>
<evidence type="ECO:0000256" key="4">
    <source>
        <dbReference type="ARBA" id="ARBA00022664"/>
    </source>
</evidence>
<dbReference type="EC" id="3.6.4.13" evidence="2"/>
<dbReference type="FunFam" id="3.40.50.300:FF:000114">
    <property type="entry name" value="ATP-dependent RNA helicase DDX6"/>
    <property type="match status" value="1"/>
</dbReference>
<dbReference type="GO" id="GO:0006397">
    <property type="term" value="P:mRNA processing"/>
    <property type="evidence" value="ECO:0007669"/>
    <property type="project" value="UniProtKB-KW"/>
</dbReference>
<gene>
    <name evidence="22" type="ORF">B0H66DRAFT_456811</name>
</gene>
<organism evidence="22 23">
    <name type="scientific">Apodospora peruviana</name>
    <dbReference type="NCBI Taxonomy" id="516989"/>
    <lineage>
        <taxon>Eukaryota</taxon>
        <taxon>Fungi</taxon>
        <taxon>Dikarya</taxon>
        <taxon>Ascomycota</taxon>
        <taxon>Pezizomycotina</taxon>
        <taxon>Sordariomycetes</taxon>
        <taxon>Sordariomycetidae</taxon>
        <taxon>Sordariales</taxon>
        <taxon>Lasiosphaeriaceae</taxon>
        <taxon>Apodospora</taxon>
    </lineage>
</organism>
<dbReference type="InterPro" id="IPR027417">
    <property type="entry name" value="P-loop_NTPase"/>
</dbReference>
<dbReference type="Pfam" id="PF00271">
    <property type="entry name" value="Helicase_C"/>
    <property type="match status" value="1"/>
</dbReference>
<comment type="catalytic activity">
    <reaction evidence="15">
        <text>ATP + H2O = ADP + phosphate + H(+)</text>
        <dbReference type="Rhea" id="RHEA:13065"/>
        <dbReference type="ChEBI" id="CHEBI:15377"/>
        <dbReference type="ChEBI" id="CHEBI:15378"/>
        <dbReference type="ChEBI" id="CHEBI:30616"/>
        <dbReference type="ChEBI" id="CHEBI:43474"/>
        <dbReference type="ChEBI" id="CHEBI:456216"/>
        <dbReference type="EC" id="3.6.4.13"/>
    </reaction>
</comment>
<feature type="region of interest" description="Disordered" evidence="18">
    <location>
        <begin position="429"/>
        <end position="550"/>
    </location>
</feature>
<evidence type="ECO:0000256" key="18">
    <source>
        <dbReference type="SAM" id="MobiDB-lite"/>
    </source>
</evidence>
<dbReference type="AlphaFoldDB" id="A0AAE0IBB3"/>
<keyword evidence="8" id="KW-0509">mRNA transport</keyword>
<feature type="domain" description="Helicase C-terminal" evidence="20">
    <location>
        <begin position="258"/>
        <end position="418"/>
    </location>
</feature>
<dbReference type="PANTHER" id="PTHR47960">
    <property type="entry name" value="DEAD-BOX ATP-DEPENDENT RNA HELICASE 50"/>
    <property type="match status" value="1"/>
</dbReference>
<feature type="region of interest" description="Disordered" evidence="18">
    <location>
        <begin position="1"/>
        <end position="28"/>
    </location>
</feature>
<sequence length="550" mass="61681">MTDSLVEKLKASKLNDGPGPEDWKKNLNLPARDTRHQTEDVTNTKGLEFEDFKLNRDLLMGIFEAGFEKPSPIQEESIPVALTGRDVLARAKNGTGKTAAFVIPALQKINPKVSKIQCLILVPTRELAMQTSQVCKTLGKHLGVNVMVTTGGTGLRDDIVRLQDPVHIVVGTPGRILDLAGKQVADLSECPMFIMDEADKLLSIEFTPVIEQLLQFHPKDRQVMLFSATFPLSVKDFSDKNMVSPYEINLMDELTLRGITQYYAFVEEKQKVHCLNTLFSKLQINQSIIFCNSTNRVELLAKKITELGYSCFYSHAKMAQQARNRVFHDFRNGVCRNLVCSDLLTRGIDIQAVNVVINFDFPKNAETYLHRIGRSGRYGHLGLAINLINWDDRFNLYNIERDLGTEIQAIPQTIDKSLYVYENPESIPRPISTLTRTSNQQQQPPQQTPQQQQQQQSQQHQQPQPQNPPTQQSQPIAQQPKQVLPGQGEWQTQNPRQNGPGPSNNQGRGGYQGNRGQSGGHRGRGRGFQGQGPRQNYGGQRGGRPQGQPQ</sequence>
<dbReference type="InterPro" id="IPR014014">
    <property type="entry name" value="RNA_helicase_DEAD_Q_motif"/>
</dbReference>
<dbReference type="GO" id="GO:0016787">
    <property type="term" value="F:hydrolase activity"/>
    <property type="evidence" value="ECO:0007669"/>
    <property type="project" value="UniProtKB-KW"/>
</dbReference>
<proteinExistence type="inferred from homology"/>
<evidence type="ECO:0000256" key="10">
    <source>
        <dbReference type="ARBA" id="ARBA00022845"/>
    </source>
</evidence>
<evidence type="ECO:0000256" key="12">
    <source>
        <dbReference type="ARBA" id="ARBA00038316"/>
    </source>
</evidence>
<feature type="non-terminal residue" evidence="22">
    <location>
        <position position="1"/>
    </location>
</feature>
<dbReference type="Proteomes" id="UP001283341">
    <property type="component" value="Unassembled WGS sequence"/>
</dbReference>
<dbReference type="GO" id="GO:0000932">
    <property type="term" value="C:P-body"/>
    <property type="evidence" value="ECO:0007669"/>
    <property type="project" value="UniProtKB-SubCell"/>
</dbReference>
<dbReference type="EMBL" id="JAUEDM010000003">
    <property type="protein sequence ID" value="KAK3321863.1"/>
    <property type="molecule type" value="Genomic_DNA"/>
</dbReference>
<accession>A0AAE0IBB3</accession>
<evidence type="ECO:0000256" key="15">
    <source>
        <dbReference type="ARBA" id="ARBA00047984"/>
    </source>
</evidence>
<evidence type="ECO:0000313" key="23">
    <source>
        <dbReference type="Proteomes" id="UP001283341"/>
    </source>
</evidence>
<name>A0AAE0IBB3_9PEZI</name>
<evidence type="ECO:0000256" key="14">
    <source>
        <dbReference type="ARBA" id="ARBA00040448"/>
    </source>
</evidence>
<feature type="compositionally biased region" description="Gly residues" evidence="18">
    <location>
        <begin position="539"/>
        <end position="550"/>
    </location>
</feature>
<evidence type="ECO:0000256" key="6">
    <source>
        <dbReference type="ARBA" id="ARBA00022801"/>
    </source>
</evidence>
<keyword evidence="9 17" id="KW-0067">ATP-binding</keyword>
<feature type="compositionally biased region" description="Polar residues" evidence="18">
    <location>
        <begin position="489"/>
        <end position="502"/>
    </location>
</feature>
<keyword evidence="23" id="KW-1185">Reference proteome</keyword>
<dbReference type="SMART" id="SM00487">
    <property type="entry name" value="DEXDc"/>
    <property type="match status" value="1"/>
</dbReference>
<evidence type="ECO:0000313" key="22">
    <source>
        <dbReference type="EMBL" id="KAK3321863.1"/>
    </source>
</evidence>
<feature type="compositionally biased region" description="Gly residues" evidence="18">
    <location>
        <begin position="507"/>
        <end position="530"/>
    </location>
</feature>
<dbReference type="GO" id="GO:0003723">
    <property type="term" value="F:RNA binding"/>
    <property type="evidence" value="ECO:0007669"/>
    <property type="project" value="UniProtKB-KW"/>
</dbReference>
<dbReference type="PROSITE" id="PS51195">
    <property type="entry name" value="Q_MOTIF"/>
    <property type="match status" value="1"/>
</dbReference>
<evidence type="ECO:0000256" key="17">
    <source>
        <dbReference type="RuleBase" id="RU000492"/>
    </source>
</evidence>
<dbReference type="InterPro" id="IPR001650">
    <property type="entry name" value="Helicase_C-like"/>
</dbReference>
<dbReference type="Gene3D" id="3.40.50.300">
    <property type="entry name" value="P-loop containing nucleotide triphosphate hydrolases"/>
    <property type="match status" value="2"/>
</dbReference>